<sequence>MHPSFSLSRYIALLFLCLQFRLPAIHAQSQANPLTWHGGAILAMSGRNCVVLAVDHRFGQGPVLIQTRPRPVLTISNHCLLACTGLSGHVQALHHILLAQLSKRITVSTTKSKTVTPNAVISLLSHLLYQQYTSSGQPFAVEPIVVALNPHTQEPVLCSMDSIGALSRATHVVAAGPSSTLLGVAEDLWRPQLEPQELVQVVARAFVSALERDCLSGYGATIYLMTPSDGIVEYPVRMRSD</sequence>
<evidence type="ECO:0008006" key="4">
    <source>
        <dbReference type="Google" id="ProtNLM"/>
    </source>
</evidence>
<evidence type="ECO:0000313" key="2">
    <source>
        <dbReference type="EMBL" id="GAX20330.1"/>
    </source>
</evidence>
<feature type="signal peptide" evidence="1">
    <location>
        <begin position="1"/>
        <end position="27"/>
    </location>
</feature>
<dbReference type="InterPro" id="IPR001353">
    <property type="entry name" value="Proteasome_sua/b"/>
</dbReference>
<comment type="caution">
    <text evidence="2">The sequence shown here is derived from an EMBL/GenBank/DDBJ whole genome shotgun (WGS) entry which is preliminary data.</text>
</comment>
<dbReference type="Gene3D" id="3.60.20.10">
    <property type="entry name" value="Glutamine Phosphoribosylpyrophosphate, subunit 1, domain 1"/>
    <property type="match status" value="1"/>
</dbReference>
<keyword evidence="1" id="KW-0732">Signal</keyword>
<dbReference type="GO" id="GO:0005839">
    <property type="term" value="C:proteasome core complex"/>
    <property type="evidence" value="ECO:0007669"/>
    <property type="project" value="InterPro"/>
</dbReference>
<dbReference type="PANTHER" id="PTHR32194:SF10">
    <property type="entry name" value="PROTEASOME SUBUNIT BETA TYPE-3"/>
    <property type="match status" value="1"/>
</dbReference>
<keyword evidence="3" id="KW-1185">Reference proteome</keyword>
<gene>
    <name evidence="2" type="ORF">FisN_9Hh039</name>
</gene>
<dbReference type="SUPFAM" id="SSF56235">
    <property type="entry name" value="N-terminal nucleophile aminohydrolases (Ntn hydrolases)"/>
    <property type="match status" value="1"/>
</dbReference>
<dbReference type="EMBL" id="BDSP01000147">
    <property type="protein sequence ID" value="GAX20330.1"/>
    <property type="molecule type" value="Genomic_DNA"/>
</dbReference>
<dbReference type="Pfam" id="PF00227">
    <property type="entry name" value="Proteasome"/>
    <property type="match status" value="1"/>
</dbReference>
<dbReference type="GO" id="GO:0051603">
    <property type="term" value="P:proteolysis involved in protein catabolic process"/>
    <property type="evidence" value="ECO:0007669"/>
    <property type="project" value="InterPro"/>
</dbReference>
<organism evidence="2 3">
    <name type="scientific">Fistulifera solaris</name>
    <name type="common">Oleaginous diatom</name>
    <dbReference type="NCBI Taxonomy" id="1519565"/>
    <lineage>
        <taxon>Eukaryota</taxon>
        <taxon>Sar</taxon>
        <taxon>Stramenopiles</taxon>
        <taxon>Ochrophyta</taxon>
        <taxon>Bacillariophyta</taxon>
        <taxon>Bacillariophyceae</taxon>
        <taxon>Bacillariophycidae</taxon>
        <taxon>Naviculales</taxon>
        <taxon>Naviculaceae</taxon>
        <taxon>Fistulifera</taxon>
    </lineage>
</organism>
<dbReference type="AlphaFoldDB" id="A0A1Z5K223"/>
<name>A0A1Z5K223_FISSO</name>
<protein>
    <recommendedName>
        <fullName evidence="4">Proteasome endopeptidase complex</fullName>
    </recommendedName>
</protein>
<evidence type="ECO:0000256" key="1">
    <source>
        <dbReference type="SAM" id="SignalP"/>
    </source>
</evidence>
<dbReference type="Proteomes" id="UP000198406">
    <property type="component" value="Unassembled WGS sequence"/>
</dbReference>
<dbReference type="PANTHER" id="PTHR32194">
    <property type="entry name" value="METALLOPROTEASE TLDD"/>
    <property type="match status" value="1"/>
</dbReference>
<evidence type="ECO:0000313" key="3">
    <source>
        <dbReference type="Proteomes" id="UP000198406"/>
    </source>
</evidence>
<dbReference type="InParanoid" id="A0A1Z5K223"/>
<feature type="chain" id="PRO_5012216142" description="Proteasome endopeptidase complex" evidence="1">
    <location>
        <begin position="28"/>
        <end position="241"/>
    </location>
</feature>
<dbReference type="GO" id="GO:0005737">
    <property type="term" value="C:cytoplasm"/>
    <property type="evidence" value="ECO:0007669"/>
    <property type="project" value="TreeGrafter"/>
</dbReference>
<accession>A0A1Z5K223</accession>
<dbReference type="OrthoDB" id="204949at2759"/>
<dbReference type="InterPro" id="IPR029055">
    <property type="entry name" value="Ntn_hydrolases_N"/>
</dbReference>
<reference evidence="2 3" key="1">
    <citation type="journal article" date="2015" name="Plant Cell">
        <title>Oil accumulation by the oleaginous diatom Fistulifera solaris as revealed by the genome and transcriptome.</title>
        <authorList>
            <person name="Tanaka T."/>
            <person name="Maeda Y."/>
            <person name="Veluchamy A."/>
            <person name="Tanaka M."/>
            <person name="Abida H."/>
            <person name="Marechal E."/>
            <person name="Bowler C."/>
            <person name="Muto M."/>
            <person name="Sunaga Y."/>
            <person name="Tanaka M."/>
            <person name="Yoshino T."/>
            <person name="Taniguchi T."/>
            <person name="Fukuda Y."/>
            <person name="Nemoto M."/>
            <person name="Matsumoto M."/>
            <person name="Wong P.S."/>
            <person name="Aburatani S."/>
            <person name="Fujibuchi W."/>
        </authorList>
    </citation>
    <scope>NUCLEOTIDE SEQUENCE [LARGE SCALE GENOMIC DNA]</scope>
    <source>
        <strain evidence="2 3">JPCC DA0580</strain>
    </source>
</reference>
<dbReference type="InterPro" id="IPR023333">
    <property type="entry name" value="Proteasome_suB-type"/>
</dbReference>
<proteinExistence type="predicted"/>